<feature type="region of interest" description="Disordered" evidence="6">
    <location>
        <begin position="542"/>
        <end position="603"/>
    </location>
</feature>
<keyword evidence="11" id="KW-1185">Reference proteome</keyword>
<feature type="compositionally biased region" description="Polar residues" evidence="6">
    <location>
        <begin position="340"/>
        <end position="360"/>
    </location>
</feature>
<dbReference type="SMART" id="SM00325">
    <property type="entry name" value="RhoGEF"/>
    <property type="match status" value="1"/>
</dbReference>
<evidence type="ECO:0000259" key="7">
    <source>
        <dbReference type="PROSITE" id="PS50002"/>
    </source>
</evidence>
<feature type="domain" description="PH" evidence="8">
    <location>
        <begin position="1083"/>
        <end position="1190"/>
    </location>
</feature>
<feature type="compositionally biased region" description="Acidic residues" evidence="6">
    <location>
        <begin position="226"/>
        <end position="236"/>
    </location>
</feature>
<dbReference type="InterPro" id="IPR011993">
    <property type="entry name" value="PH-like_dom_sf"/>
</dbReference>
<dbReference type="FunFam" id="1.20.900.10:FF:000002">
    <property type="entry name" value="Rho guanine nucleotide exchange factor 9"/>
    <property type="match status" value="1"/>
</dbReference>
<dbReference type="Proteomes" id="UP000265120">
    <property type="component" value="Chromosome 3"/>
</dbReference>
<reference evidence="10" key="2">
    <citation type="submission" date="2025-08" db="UniProtKB">
        <authorList>
            <consortium name="Ensembl"/>
        </authorList>
    </citation>
    <scope>IDENTIFICATION</scope>
</reference>
<dbReference type="SMART" id="SM00326">
    <property type="entry name" value="SH3"/>
    <property type="match status" value="1"/>
</dbReference>
<dbReference type="GO" id="GO:0005737">
    <property type="term" value="C:cytoplasm"/>
    <property type="evidence" value="ECO:0007669"/>
    <property type="project" value="UniProtKB-SubCell"/>
</dbReference>
<dbReference type="CDD" id="cd00160">
    <property type="entry name" value="RhoGEF"/>
    <property type="match status" value="1"/>
</dbReference>
<keyword evidence="2 5" id="KW-0728">SH3 domain</keyword>
<feature type="compositionally biased region" description="Low complexity" evidence="6">
    <location>
        <begin position="543"/>
        <end position="581"/>
    </location>
</feature>
<feature type="compositionally biased region" description="Basic residues" evidence="6">
    <location>
        <begin position="582"/>
        <end position="592"/>
    </location>
</feature>
<evidence type="ECO:0000256" key="2">
    <source>
        <dbReference type="ARBA" id="ARBA00022443"/>
    </source>
</evidence>
<feature type="compositionally biased region" description="Basic and acidic residues" evidence="6">
    <location>
        <begin position="506"/>
        <end position="515"/>
    </location>
</feature>
<dbReference type="InterPro" id="IPR000219">
    <property type="entry name" value="DH_dom"/>
</dbReference>
<dbReference type="GO" id="GO:0005085">
    <property type="term" value="F:guanyl-nucleotide exchange factor activity"/>
    <property type="evidence" value="ECO:0007669"/>
    <property type="project" value="UniProtKB-KW"/>
</dbReference>
<dbReference type="Pfam" id="PF22697">
    <property type="entry name" value="SOS1_NGEF_PH"/>
    <property type="match status" value="1"/>
</dbReference>
<feature type="region of interest" description="Disordered" evidence="6">
    <location>
        <begin position="225"/>
        <end position="245"/>
    </location>
</feature>
<dbReference type="PANTHER" id="PTHR47544:SF5">
    <property type="entry name" value="SPERMATOGENESIS-ASSOCIATED 13"/>
    <property type="match status" value="1"/>
</dbReference>
<evidence type="ECO:0000313" key="11">
    <source>
        <dbReference type="Proteomes" id="UP000265120"/>
    </source>
</evidence>
<feature type="region of interest" description="Disordered" evidence="6">
    <location>
        <begin position="1"/>
        <end position="20"/>
    </location>
</feature>
<name>A0A3P8WA99_CYNSE</name>
<feature type="region of interest" description="Disordered" evidence="6">
    <location>
        <begin position="318"/>
        <end position="376"/>
    </location>
</feature>
<protein>
    <submittedName>
        <fullName evidence="10">Spermatogenesis associated 13</fullName>
    </submittedName>
</protein>
<evidence type="ECO:0000256" key="6">
    <source>
        <dbReference type="SAM" id="MobiDB-lite"/>
    </source>
</evidence>
<dbReference type="GeneTree" id="ENSGT00940000154103"/>
<feature type="region of interest" description="Disordered" evidence="6">
    <location>
        <begin position="667"/>
        <end position="694"/>
    </location>
</feature>
<dbReference type="PROSITE" id="PS50002">
    <property type="entry name" value="SH3"/>
    <property type="match status" value="1"/>
</dbReference>
<reference evidence="10 11" key="1">
    <citation type="journal article" date="2014" name="Nat. Genet.">
        <title>Whole-genome sequence of a flatfish provides insights into ZW sex chromosome evolution and adaptation to a benthic lifestyle.</title>
        <authorList>
            <person name="Chen S."/>
            <person name="Zhang G."/>
            <person name="Shao C."/>
            <person name="Huang Q."/>
            <person name="Liu G."/>
            <person name="Zhang P."/>
            <person name="Song W."/>
            <person name="An N."/>
            <person name="Chalopin D."/>
            <person name="Volff J.N."/>
            <person name="Hong Y."/>
            <person name="Li Q."/>
            <person name="Sha Z."/>
            <person name="Zhou H."/>
            <person name="Xie M."/>
            <person name="Yu Q."/>
            <person name="Liu Y."/>
            <person name="Xiang H."/>
            <person name="Wang N."/>
            <person name="Wu K."/>
            <person name="Yang C."/>
            <person name="Zhou Q."/>
            <person name="Liao X."/>
            <person name="Yang L."/>
            <person name="Hu Q."/>
            <person name="Zhang J."/>
            <person name="Meng L."/>
            <person name="Jin L."/>
            <person name="Tian Y."/>
            <person name="Lian J."/>
            <person name="Yang J."/>
            <person name="Miao G."/>
            <person name="Liu S."/>
            <person name="Liang Z."/>
            <person name="Yan F."/>
            <person name="Li Y."/>
            <person name="Sun B."/>
            <person name="Zhang H."/>
            <person name="Zhang J."/>
            <person name="Zhu Y."/>
            <person name="Du M."/>
            <person name="Zhao Y."/>
            <person name="Schartl M."/>
            <person name="Tang Q."/>
            <person name="Wang J."/>
        </authorList>
    </citation>
    <scope>NUCLEOTIDE SEQUENCE</scope>
</reference>
<accession>A0A3P8WA99</accession>
<dbReference type="Gene3D" id="2.30.29.30">
    <property type="entry name" value="Pleckstrin-homology domain (PH domain)/Phosphotyrosine-binding domain (PTB)"/>
    <property type="match status" value="1"/>
</dbReference>
<feature type="region of interest" description="Disordered" evidence="6">
    <location>
        <begin position="496"/>
        <end position="515"/>
    </location>
</feature>
<feature type="compositionally biased region" description="Polar residues" evidence="6">
    <location>
        <begin position="496"/>
        <end position="505"/>
    </location>
</feature>
<dbReference type="Pfam" id="PF00621">
    <property type="entry name" value="RhoGEF"/>
    <property type="match status" value="1"/>
</dbReference>
<feature type="region of interest" description="Disordered" evidence="6">
    <location>
        <begin position="841"/>
        <end position="867"/>
    </location>
</feature>
<feature type="region of interest" description="Disordered" evidence="6">
    <location>
        <begin position="262"/>
        <end position="287"/>
    </location>
</feature>
<reference evidence="10" key="3">
    <citation type="submission" date="2025-09" db="UniProtKB">
        <authorList>
            <consortium name="Ensembl"/>
        </authorList>
    </citation>
    <scope>IDENTIFICATION</scope>
</reference>
<feature type="compositionally biased region" description="Basic and acidic residues" evidence="6">
    <location>
        <begin position="854"/>
        <end position="867"/>
    </location>
</feature>
<dbReference type="SMART" id="SM00233">
    <property type="entry name" value="PH"/>
    <property type="match status" value="1"/>
</dbReference>
<evidence type="ECO:0000256" key="1">
    <source>
        <dbReference type="ARBA" id="ARBA00004496"/>
    </source>
</evidence>
<dbReference type="InterPro" id="IPR035899">
    <property type="entry name" value="DBL_dom_sf"/>
</dbReference>
<dbReference type="InterPro" id="IPR001849">
    <property type="entry name" value="PH_domain"/>
</dbReference>
<feature type="domain" description="DH" evidence="9">
    <location>
        <begin position="868"/>
        <end position="1052"/>
    </location>
</feature>
<evidence type="ECO:0000259" key="9">
    <source>
        <dbReference type="PROSITE" id="PS50010"/>
    </source>
</evidence>
<dbReference type="InterPro" id="IPR001452">
    <property type="entry name" value="SH3_domain"/>
</dbReference>
<evidence type="ECO:0000256" key="3">
    <source>
        <dbReference type="ARBA" id="ARBA00022490"/>
    </source>
</evidence>
<proteinExistence type="predicted"/>
<dbReference type="PANTHER" id="PTHR47544">
    <property type="entry name" value="RHO GUANINE NUCLEOTIDE EXCHANGE FACTOR 4"/>
    <property type="match status" value="1"/>
</dbReference>
<comment type="subcellular location">
    <subcellularLocation>
        <location evidence="1">Cytoplasm</location>
    </subcellularLocation>
</comment>
<keyword evidence="4" id="KW-0344">Guanine-nucleotide releasing factor</keyword>
<feature type="compositionally biased region" description="Low complexity" evidence="6">
    <location>
        <begin position="123"/>
        <end position="132"/>
    </location>
</feature>
<evidence type="ECO:0000259" key="8">
    <source>
        <dbReference type="PROSITE" id="PS50003"/>
    </source>
</evidence>
<sequence>MYIKVNAEQSDRGLSTSEDPLPCLHTAAPLIRRRPLSDLYPYQSDSSAVPYLLSGCETQVEPITSVPVPDENKLNGINSAAWPHPVIGHPEGKPYSSRIMRLFSNPRKGSIPAHSPTAESPTSVLSNDSNSGSQSWSGLAGLGVMDSFKKLRSSVLQGIQSKGAANHLENQEISSHQEMANGAVMENTDAGLENGTSHFKKSEQGHVSNGNYTEQTLSMVSQYGSDIDDYDEDENDGSSLTRNSRVSRSIKRAYGAGRISLCDTGKRRSSGSCSKEAADFQKPDLSSKYNVQTKNTNHHQDVKVMNRMSKSAENLHIFKTPFKRKATSPDSPSPEEETHGTTPSNGTPNIQRTASASSVDLRSFNCRKSPAKTKGPMLKLVGSMTDLTVRRRGCPSPSPTSMSPLCRLHDDYSRRVPCLQTTERHRRPSPVRARVMSVDRMLLVHHHQSDNYTNSQEHQVLISPVFADPPGRTEPSAVASDHYDTLAVATTSGCKQLTDGDSSAHSQKEHLQEEQTEAKSILYKETSEQQVREALLQTDELYSTTSNSTPPVSPTNLLESPTSLTSSSTDGTPTSAEISSVKPRRRSGRPKPRPISDYGQLISRRNCIPEEAVELSAEQRTDSTSMHTDCSDKDTCGNGENPENCGASGEIQCRRLRPVSVIGATDVFPADAEEKDDRLPSPQSRPPIPSHQVPPYRAVSARFRPSALSQSTPIGLDRVGRRKLHRVLSDGMSECSATFDDSVSEEEEGSFDELADVTPYLQPGVEISVLNEWIRSGHTVYAEALWDHVTMEEQELAFKAGDVICVLDAAHTDWWWGKGSDRVAWFPSSFVRVRVNQEDSSAESVESVADQEDPTPRDTHSAEHREQMRTNVVQEIMNTERIYIKHLKDICEGYIRQCRKHPEMFTELQLKTIFSNIEDIYKFQRQFLRDLEKKYNKCQPHLSEIGSCFLLQGEGFSIYSEYCNTHPAACAELHRLMKSGRYKHFFEACRLLQQMIDISIAGFLLTAVQKICKYPLQLGELLKYTPKDHSDFIGVSEAYEAMKNVASLINERKRRLESVDAIAHWQVAILHWQGPDVLERSSELIHSGELTRIIRQGKMQQRSFFLFDHQLVFCKKDVLRRDLLHYRGLLDMDQTEVVDVPDGRDPDLGLTLRNALRLRHASTLEFVCALCCRKAQDKQRWLEAFAKERQRVKEDQEMGMEISEEQRKQAIVNARRAKNGKAKSISYSGSVPPHQQNLHPLHQRHITIPTSVPQQQVFTLAEPPKRKPYHLLHSIARNTFFRK</sequence>
<dbReference type="SUPFAM" id="SSF50044">
    <property type="entry name" value="SH3-domain"/>
    <property type="match status" value="1"/>
</dbReference>
<evidence type="ECO:0000256" key="5">
    <source>
        <dbReference type="PROSITE-ProRule" id="PRU00192"/>
    </source>
</evidence>
<evidence type="ECO:0000256" key="4">
    <source>
        <dbReference type="ARBA" id="ARBA00022658"/>
    </source>
</evidence>
<dbReference type="InterPro" id="IPR055251">
    <property type="entry name" value="SOS1_NGEF_PH"/>
</dbReference>
<dbReference type="InterPro" id="IPR036028">
    <property type="entry name" value="SH3-like_dom_sf"/>
</dbReference>
<dbReference type="Gene3D" id="2.30.30.40">
    <property type="entry name" value="SH3 Domains"/>
    <property type="match status" value="1"/>
</dbReference>
<organism evidence="10 11">
    <name type="scientific">Cynoglossus semilaevis</name>
    <name type="common">Tongue sole</name>
    <dbReference type="NCBI Taxonomy" id="244447"/>
    <lineage>
        <taxon>Eukaryota</taxon>
        <taxon>Metazoa</taxon>
        <taxon>Chordata</taxon>
        <taxon>Craniata</taxon>
        <taxon>Vertebrata</taxon>
        <taxon>Euteleostomi</taxon>
        <taxon>Actinopterygii</taxon>
        <taxon>Neopterygii</taxon>
        <taxon>Teleostei</taxon>
        <taxon>Neoteleostei</taxon>
        <taxon>Acanthomorphata</taxon>
        <taxon>Carangaria</taxon>
        <taxon>Pleuronectiformes</taxon>
        <taxon>Pleuronectoidei</taxon>
        <taxon>Cynoglossidae</taxon>
        <taxon>Cynoglossinae</taxon>
        <taxon>Cynoglossus</taxon>
    </lineage>
</organism>
<dbReference type="InParanoid" id="A0A3P8WA99"/>
<dbReference type="CDD" id="cd01224">
    <property type="entry name" value="PH_Collybistin_ASEF"/>
    <property type="match status" value="1"/>
</dbReference>
<feature type="domain" description="SH3" evidence="7">
    <location>
        <begin position="777"/>
        <end position="836"/>
    </location>
</feature>
<dbReference type="Gene3D" id="1.20.900.10">
    <property type="entry name" value="Dbl homology (DH) domain"/>
    <property type="match status" value="1"/>
</dbReference>
<dbReference type="PROSITE" id="PS50003">
    <property type="entry name" value="PH_DOMAIN"/>
    <property type="match status" value="1"/>
</dbReference>
<dbReference type="Ensembl" id="ENSCSET00000023710.1">
    <property type="protein sequence ID" value="ENSCSEP00000023402.1"/>
    <property type="gene ID" value="ENSCSEG00000014923.1"/>
</dbReference>
<dbReference type="Pfam" id="PF00018">
    <property type="entry name" value="SH3_1"/>
    <property type="match status" value="1"/>
</dbReference>
<feature type="region of interest" description="Disordered" evidence="6">
    <location>
        <begin position="106"/>
        <end position="132"/>
    </location>
</feature>
<dbReference type="SUPFAM" id="SSF48065">
    <property type="entry name" value="DBL homology domain (DH-domain)"/>
    <property type="match status" value="1"/>
</dbReference>
<dbReference type="STRING" id="244447.ENSCSEP00000023402"/>
<keyword evidence="3" id="KW-0963">Cytoplasm</keyword>
<dbReference type="PROSITE" id="PS50010">
    <property type="entry name" value="DH_2"/>
    <property type="match status" value="1"/>
</dbReference>
<feature type="region of interest" description="Disordered" evidence="6">
    <location>
        <begin position="616"/>
        <end position="648"/>
    </location>
</feature>
<dbReference type="SUPFAM" id="SSF50729">
    <property type="entry name" value="PH domain-like"/>
    <property type="match status" value="1"/>
</dbReference>
<evidence type="ECO:0000313" key="10">
    <source>
        <dbReference type="Ensembl" id="ENSCSEP00000023402.1"/>
    </source>
</evidence>